<evidence type="ECO:0000256" key="3">
    <source>
        <dbReference type="SAM" id="Coils"/>
    </source>
</evidence>
<feature type="region of interest" description="Disordered" evidence="4">
    <location>
        <begin position="758"/>
        <end position="808"/>
    </location>
</feature>
<dbReference type="InterPro" id="IPR036388">
    <property type="entry name" value="WH-like_DNA-bd_sf"/>
</dbReference>
<feature type="region of interest" description="Disordered" evidence="4">
    <location>
        <begin position="211"/>
        <end position="240"/>
    </location>
</feature>
<feature type="compositionally biased region" description="Polar residues" evidence="4">
    <location>
        <begin position="786"/>
        <end position="797"/>
    </location>
</feature>
<dbReference type="Pfam" id="PF04433">
    <property type="entry name" value="SWIRM"/>
    <property type="match status" value="1"/>
</dbReference>
<dbReference type="InterPro" id="IPR032451">
    <property type="entry name" value="SMARCC_C"/>
</dbReference>
<dbReference type="AlphaFoldDB" id="A0ABD3RFU4"/>
<evidence type="ECO:0000256" key="2">
    <source>
        <dbReference type="ARBA" id="ARBA00023163"/>
    </source>
</evidence>
<dbReference type="Gene3D" id="1.10.10.10">
    <property type="entry name" value="Winged helix-like DNA-binding domain superfamily/Winged helix DNA-binding domain"/>
    <property type="match status" value="1"/>
</dbReference>
<feature type="compositionally biased region" description="Low complexity" evidence="4">
    <location>
        <begin position="424"/>
        <end position="433"/>
    </location>
</feature>
<keyword evidence="8" id="KW-1185">Reference proteome</keyword>
<dbReference type="PROSITE" id="PS50934">
    <property type="entry name" value="SWIRM"/>
    <property type="match status" value="1"/>
</dbReference>
<evidence type="ECO:0000313" key="7">
    <source>
        <dbReference type="EMBL" id="KAL3811825.1"/>
    </source>
</evidence>
<feature type="region of interest" description="Disordered" evidence="4">
    <location>
        <begin position="365"/>
        <end position="479"/>
    </location>
</feature>
<evidence type="ECO:0000256" key="4">
    <source>
        <dbReference type="SAM" id="MobiDB-lite"/>
    </source>
</evidence>
<evidence type="ECO:0000256" key="1">
    <source>
        <dbReference type="ARBA" id="ARBA00023015"/>
    </source>
</evidence>
<dbReference type="Pfam" id="PF16495">
    <property type="entry name" value="SWIRM-assoc_1"/>
    <property type="match status" value="1"/>
</dbReference>
<protein>
    <submittedName>
        <fullName evidence="7">Uncharacterized protein</fullName>
    </submittedName>
</protein>
<feature type="compositionally biased region" description="Acidic residues" evidence="4">
    <location>
        <begin position="410"/>
        <end position="420"/>
    </location>
</feature>
<dbReference type="InterPro" id="IPR049898">
    <property type="entry name" value="MARR_BRCT_CHROMO"/>
</dbReference>
<keyword evidence="2" id="KW-0804">Transcription</keyword>
<dbReference type="CDD" id="cd00027">
    <property type="entry name" value="BRCT"/>
    <property type="match status" value="1"/>
</dbReference>
<dbReference type="Pfam" id="PF16496">
    <property type="entry name" value="SWIRM-assoc_2"/>
    <property type="match status" value="1"/>
</dbReference>
<keyword evidence="3" id="KW-0175">Coiled coil</keyword>
<feature type="compositionally biased region" description="Acidic residues" evidence="4">
    <location>
        <begin position="256"/>
        <end position="267"/>
    </location>
</feature>
<dbReference type="InterPro" id="IPR009057">
    <property type="entry name" value="Homeodomain-like_sf"/>
</dbReference>
<evidence type="ECO:0000259" key="5">
    <source>
        <dbReference type="PROSITE" id="PS50934"/>
    </source>
</evidence>
<evidence type="ECO:0000259" key="6">
    <source>
        <dbReference type="PROSITE" id="PS52032"/>
    </source>
</evidence>
<sequence length="1100" mass="119089">MVFEPIAYGGQYPPLKPRSSHDVNSFAALHASLRQSLPELAREGDRILNEEMLARLVDGVMRFQCDHLGRKSKSRYWPALRIPSPLFSDRKSYPNGPLGVMVLSAFRIKQVSAWRNFNFDNAKLFDDNVAIIKRMESDLLDRGYLRRPVIFFDPSVERGLGKEELRRLVKIAVRFGAKVLEQEDALASGRVTHVIAYDPEEHDADDVIAEERERESGVGVDDDDDVGHDGGGRGGKSSHDSEKKFLRTLAVVDAPLSDDDDDDDDDGGVGSTPSGGYTRRKATRKMALVHWWYHPSSYDEWLPASEVPAAIEGEENHGILPGGGACVVGCKFVRDVERFNEWGVEADYAVMEYERKVDCLRPRSVGEGIGASLDPKTVRSGKGNNKRVIANDDDDGEGGAAKRARSAGHDDDDDDDDAEINVDAPAVAVTAPASKKCRTKNSGGHVKPPTAAALGSRRPTSERRSISGGGGMNPRGILTGLRGKRGEVVRRIVHDGALRVDDEAHAVIRDALADYLSGPTPTLAARPEWRKLLPATGFVRPSVDASLGCMIVTELTLSEEGGRGSEDAADVGGGGTTAVPTLAVNRTVPILIPPEANAMGSDISVAMGCGGEEPLAMRGGGDDPTWQQRHEIVETVNIAVPAEGEGNEVEAIGFPEESCPSIGGGIDIATENTNNFEFTDSIGVVDTENITDPRDDAFAKLGEDAMQLKEEGTASTAPEECIREEVATLQATEQPPEEMPSTEGAIATIELEGNSHSLSPVESVHQEVWTPTEDEPRTKQPFEAPQETSGDSKSGPEQPSWYHPTKPSDFERRILPEWFDCTAPHRTESSYVATREKILSLAKRNTQQFITSTAIRRSVVGDAGSLLRLHKFLMDYGLLNCGQIGETAPGDSVLRGLHAPGGALAGTKRKHSSAMAWTAERFRALEASVVKHVSKKTVDGSPDQVSLVVDWDAVAADVGGGTTALDCQVGFVHSSVEDVKVSVSSMKSLVSNIVNGVHPDVLKAVVETSLRSTSDINEARNSSFVAVVATAAAQRGARVESEIENTLMDIVDQRIQRLENRLALLDDVEALLEAERVSLELERRDMYTARCRHWFGDGSL</sequence>
<dbReference type="Proteomes" id="UP001530377">
    <property type="component" value="Unassembled WGS sequence"/>
</dbReference>
<dbReference type="PROSITE" id="PS52032">
    <property type="entry name" value="MARR_BRCT_CHROMO"/>
    <property type="match status" value="1"/>
</dbReference>
<feature type="coiled-coil region" evidence="3">
    <location>
        <begin position="1048"/>
        <end position="1075"/>
    </location>
</feature>
<gene>
    <name evidence="7" type="ORF">ACHAXA_004252</name>
</gene>
<comment type="caution">
    <text evidence="7">The sequence shown here is derived from an EMBL/GenBank/DDBJ whole genome shotgun (WGS) entry which is preliminary data.</text>
</comment>
<feature type="domain" description="SWIRM" evidence="5">
    <location>
        <begin position="793"/>
        <end position="890"/>
    </location>
</feature>
<accession>A0ABD3RFU4</accession>
<feature type="compositionally biased region" description="Basic and acidic residues" evidence="4">
    <location>
        <begin position="227"/>
        <end position="240"/>
    </location>
</feature>
<keyword evidence="1" id="KW-0805">Transcription regulation</keyword>
<dbReference type="SUPFAM" id="SSF46689">
    <property type="entry name" value="Homeodomain-like"/>
    <property type="match status" value="1"/>
</dbReference>
<dbReference type="EMBL" id="JALLPB020000231">
    <property type="protein sequence ID" value="KAL3811825.1"/>
    <property type="molecule type" value="Genomic_DNA"/>
</dbReference>
<dbReference type="InterPro" id="IPR007526">
    <property type="entry name" value="SWIRM"/>
</dbReference>
<evidence type="ECO:0000313" key="8">
    <source>
        <dbReference type="Proteomes" id="UP001530377"/>
    </source>
</evidence>
<feature type="region of interest" description="Disordered" evidence="4">
    <location>
        <begin position="255"/>
        <end position="278"/>
    </location>
</feature>
<name>A0ABD3RFU4_9STRA</name>
<feature type="domain" description="Chromo" evidence="6">
    <location>
        <begin position="1"/>
        <end position="365"/>
    </location>
</feature>
<organism evidence="7 8">
    <name type="scientific">Cyclostephanos tholiformis</name>
    <dbReference type="NCBI Taxonomy" id="382380"/>
    <lineage>
        <taxon>Eukaryota</taxon>
        <taxon>Sar</taxon>
        <taxon>Stramenopiles</taxon>
        <taxon>Ochrophyta</taxon>
        <taxon>Bacillariophyta</taxon>
        <taxon>Coscinodiscophyceae</taxon>
        <taxon>Thalassiosirophycidae</taxon>
        <taxon>Stephanodiscales</taxon>
        <taxon>Stephanodiscaceae</taxon>
        <taxon>Cyclostephanos</taxon>
    </lineage>
</organism>
<dbReference type="InterPro" id="IPR032450">
    <property type="entry name" value="SMARCC_N"/>
</dbReference>
<reference evidence="7 8" key="1">
    <citation type="submission" date="2024-10" db="EMBL/GenBank/DDBJ databases">
        <title>Updated reference genomes for cyclostephanoid diatoms.</title>
        <authorList>
            <person name="Roberts W.R."/>
            <person name="Alverson A.J."/>
        </authorList>
    </citation>
    <scope>NUCLEOTIDE SEQUENCE [LARGE SCALE GENOMIC DNA]</scope>
    <source>
        <strain evidence="7 8">AJA228-03</strain>
    </source>
</reference>
<proteinExistence type="predicted"/>